<name>A0AAN1XB73_9PROT</name>
<evidence type="ECO:0000313" key="3">
    <source>
        <dbReference type="Proteomes" id="UP001320326"/>
    </source>
</evidence>
<proteinExistence type="predicted"/>
<evidence type="ECO:0000313" key="2">
    <source>
        <dbReference type="EMBL" id="BCK88138.1"/>
    </source>
</evidence>
<sequence>MQIKYASLAPGKPRGPLRKLAALILTVAMVGLALMFSAVLLVVIALVGAMAWAYLWWKTRELRKQMRDLHSRATRAAATASNDAVFEGEVIRVVEPHEVK</sequence>
<protein>
    <submittedName>
        <fullName evidence="2">Uncharacterized protein</fullName>
    </submittedName>
</protein>
<dbReference type="AlphaFoldDB" id="A0AAN1XB73"/>
<dbReference type="KEGG" id="seme:MIZ01_1939"/>
<keyword evidence="1" id="KW-0472">Membrane</keyword>
<dbReference type="RefSeq" id="WP_237246680.1">
    <property type="nucleotide sequence ID" value="NZ_AP023423.1"/>
</dbReference>
<keyword evidence="1" id="KW-0812">Transmembrane</keyword>
<feature type="transmembrane region" description="Helical" evidence="1">
    <location>
        <begin position="24"/>
        <end position="57"/>
    </location>
</feature>
<accession>A0AAN1XB73</accession>
<reference evidence="2 3" key="1">
    <citation type="journal article" date="2022" name="Int. J. Syst. Evol. Microbiol.">
        <title>&lt;i&gt;Sideroxyarcus emersonii&lt;/i&gt; gen. nov. sp. nov., a neutrophilic, microaerobic iron- and thiosulfate-oxidizing bacterium isolated from iron-rich wetland sediment.</title>
        <authorList>
            <person name="Kato S."/>
            <person name="Itoh T."/>
            <person name="Iino T."/>
            <person name="Ohkuma M."/>
        </authorList>
    </citation>
    <scope>NUCLEOTIDE SEQUENCE [LARGE SCALE GENOMIC DNA]</scope>
    <source>
        <strain evidence="2 3">MIZ01</strain>
    </source>
</reference>
<gene>
    <name evidence="2" type="ORF">MIZ01_1939</name>
</gene>
<keyword evidence="1" id="KW-1133">Transmembrane helix</keyword>
<organism evidence="2 3">
    <name type="scientific">Sideroxyarcus emersonii</name>
    <dbReference type="NCBI Taxonomy" id="2764705"/>
    <lineage>
        <taxon>Bacteria</taxon>
        <taxon>Pseudomonadati</taxon>
        <taxon>Pseudomonadota</taxon>
        <taxon>Betaproteobacteria</taxon>
        <taxon>Nitrosomonadales</taxon>
        <taxon>Gallionellaceae</taxon>
        <taxon>Sideroxyarcus</taxon>
    </lineage>
</organism>
<keyword evidence="3" id="KW-1185">Reference proteome</keyword>
<dbReference type="Proteomes" id="UP001320326">
    <property type="component" value="Chromosome"/>
</dbReference>
<dbReference type="EMBL" id="AP023423">
    <property type="protein sequence ID" value="BCK88138.1"/>
    <property type="molecule type" value="Genomic_DNA"/>
</dbReference>
<evidence type="ECO:0000256" key="1">
    <source>
        <dbReference type="SAM" id="Phobius"/>
    </source>
</evidence>